<protein>
    <submittedName>
        <fullName evidence="2">Helix-turn-helix transcriptional regulator</fullName>
    </submittedName>
</protein>
<evidence type="ECO:0000313" key="2">
    <source>
        <dbReference type="EMBL" id="MEL3971095.1"/>
    </source>
</evidence>
<reference evidence="2 3" key="1">
    <citation type="submission" date="2024-04" db="EMBL/GenBank/DDBJ databases">
        <title>Bacillus oryzaecorticis sp. nov., a moderately halophilic bacterium isolated from rice husks.</title>
        <authorList>
            <person name="Zhu H.-S."/>
        </authorList>
    </citation>
    <scope>NUCLEOTIDE SEQUENCE [LARGE SCALE GENOMIC DNA]</scope>
    <source>
        <strain evidence="2 3">ZC255</strain>
    </source>
</reference>
<sequence length="76" mass="9012">MLKSNLKEILDSRRITIREFSRMADFRFESCRQMYHGTMTRYPGELIEKACKALNVMPNDLFAFVEEEEADDERGM</sequence>
<feature type="domain" description="HTH cro/C1-type" evidence="1">
    <location>
        <begin position="5"/>
        <end position="66"/>
    </location>
</feature>
<dbReference type="RefSeq" id="WP_341979976.1">
    <property type="nucleotide sequence ID" value="NZ_JBBYAF010000003.1"/>
</dbReference>
<proteinExistence type="predicted"/>
<keyword evidence="3" id="KW-1185">Reference proteome</keyword>
<dbReference type="InterPro" id="IPR001387">
    <property type="entry name" value="Cro/C1-type_HTH"/>
</dbReference>
<dbReference type="Gene3D" id="1.10.260.40">
    <property type="entry name" value="lambda repressor-like DNA-binding domains"/>
    <property type="match status" value="1"/>
</dbReference>
<evidence type="ECO:0000259" key="1">
    <source>
        <dbReference type="Pfam" id="PF13443"/>
    </source>
</evidence>
<dbReference type="Proteomes" id="UP001389717">
    <property type="component" value="Unassembled WGS sequence"/>
</dbReference>
<evidence type="ECO:0000313" key="3">
    <source>
        <dbReference type="Proteomes" id="UP001389717"/>
    </source>
</evidence>
<accession>A0ABU9K4V2</accession>
<organism evidence="2 3">
    <name type="scientific">Rossellomorea oryzaecorticis</name>
    <dbReference type="NCBI Taxonomy" id="1396505"/>
    <lineage>
        <taxon>Bacteria</taxon>
        <taxon>Bacillati</taxon>
        <taxon>Bacillota</taxon>
        <taxon>Bacilli</taxon>
        <taxon>Bacillales</taxon>
        <taxon>Bacillaceae</taxon>
        <taxon>Rossellomorea</taxon>
    </lineage>
</organism>
<name>A0ABU9K4V2_9BACI</name>
<dbReference type="InterPro" id="IPR010982">
    <property type="entry name" value="Lambda_DNA-bd_dom_sf"/>
</dbReference>
<dbReference type="EMBL" id="JBBYAF010000003">
    <property type="protein sequence ID" value="MEL3971095.1"/>
    <property type="molecule type" value="Genomic_DNA"/>
</dbReference>
<gene>
    <name evidence="2" type="ORF">AAEO50_02290</name>
</gene>
<dbReference type="SUPFAM" id="SSF47413">
    <property type="entry name" value="lambda repressor-like DNA-binding domains"/>
    <property type="match status" value="1"/>
</dbReference>
<comment type="caution">
    <text evidence="2">The sequence shown here is derived from an EMBL/GenBank/DDBJ whole genome shotgun (WGS) entry which is preliminary data.</text>
</comment>
<dbReference type="Pfam" id="PF13443">
    <property type="entry name" value="HTH_26"/>
    <property type="match status" value="1"/>
</dbReference>